<dbReference type="EMBL" id="CAJJDN010000150">
    <property type="protein sequence ID" value="CAD8124372.1"/>
    <property type="molecule type" value="Genomic_DNA"/>
</dbReference>
<organism evidence="1 2">
    <name type="scientific">Paramecium sonneborni</name>
    <dbReference type="NCBI Taxonomy" id="65129"/>
    <lineage>
        <taxon>Eukaryota</taxon>
        <taxon>Sar</taxon>
        <taxon>Alveolata</taxon>
        <taxon>Ciliophora</taxon>
        <taxon>Intramacronucleata</taxon>
        <taxon>Oligohymenophorea</taxon>
        <taxon>Peniculida</taxon>
        <taxon>Parameciidae</taxon>
        <taxon>Paramecium</taxon>
    </lineage>
</organism>
<reference evidence="1" key="1">
    <citation type="submission" date="2021-01" db="EMBL/GenBank/DDBJ databases">
        <authorList>
            <consortium name="Genoscope - CEA"/>
            <person name="William W."/>
        </authorList>
    </citation>
    <scope>NUCLEOTIDE SEQUENCE</scope>
</reference>
<dbReference type="AlphaFoldDB" id="A0A8S1RAU8"/>
<dbReference type="Proteomes" id="UP000692954">
    <property type="component" value="Unassembled WGS sequence"/>
</dbReference>
<evidence type="ECO:0000313" key="1">
    <source>
        <dbReference type="EMBL" id="CAD8124372.1"/>
    </source>
</evidence>
<protein>
    <submittedName>
        <fullName evidence="1">Uncharacterized protein</fullName>
    </submittedName>
</protein>
<dbReference type="OrthoDB" id="285020at2759"/>
<sequence>MFHKQPIIGDLINNHVNQVNQLIIQKEEQCYQNSKNMQAFADCMLTKEKRIQKLKMKSDIFLRFCELKYEDCLQEKEEQSCIKRMNNIFDDFNYQMKYENVQKL</sequence>
<comment type="caution">
    <text evidence="1">The sequence shown here is derived from an EMBL/GenBank/DDBJ whole genome shotgun (WGS) entry which is preliminary data.</text>
</comment>
<name>A0A8S1RAU8_9CILI</name>
<gene>
    <name evidence="1" type="ORF">PSON_ATCC_30995.1.T1500155</name>
</gene>
<accession>A0A8S1RAU8</accession>
<proteinExistence type="predicted"/>
<evidence type="ECO:0000313" key="2">
    <source>
        <dbReference type="Proteomes" id="UP000692954"/>
    </source>
</evidence>
<keyword evidence="2" id="KW-1185">Reference proteome</keyword>